<reference evidence="2" key="1">
    <citation type="submission" date="2010-04" db="EMBL/GenBank/DDBJ databases">
        <authorList>
            <person name="Li W."/>
        </authorList>
    </citation>
    <scope>NUCLEOTIDE SEQUENCE</scope>
    <source>
        <strain evidence="2">Rd 11</strain>
        <plasmid evidence="2">pAFS11</plasmid>
    </source>
</reference>
<protein>
    <submittedName>
        <fullName evidence="2">HNH endonuclease</fullName>
    </submittedName>
</protein>
<dbReference type="GO" id="GO:0003676">
    <property type="term" value="F:nucleic acid binding"/>
    <property type="evidence" value="ECO:0007669"/>
    <property type="project" value="InterPro"/>
</dbReference>
<dbReference type="AlphaFoldDB" id="A0A1D0BQC0"/>
<dbReference type="InterPro" id="IPR002711">
    <property type="entry name" value="HNH"/>
</dbReference>
<keyword evidence="2" id="KW-0378">Hydrolase</keyword>
<dbReference type="GO" id="GO:0004519">
    <property type="term" value="F:endonuclease activity"/>
    <property type="evidence" value="ECO:0007669"/>
    <property type="project" value="UniProtKB-KW"/>
</dbReference>
<dbReference type="InterPro" id="IPR003615">
    <property type="entry name" value="HNH_nuc"/>
</dbReference>
<dbReference type="CDD" id="cd00085">
    <property type="entry name" value="HNHc"/>
    <property type="match status" value="1"/>
</dbReference>
<dbReference type="GO" id="GO:0008270">
    <property type="term" value="F:zinc ion binding"/>
    <property type="evidence" value="ECO:0007669"/>
    <property type="project" value="InterPro"/>
</dbReference>
<dbReference type="PANTHER" id="PTHR39639">
    <property type="entry name" value="CHROMOSOME 16, WHOLE GENOME SHOTGUN SEQUENCE"/>
    <property type="match status" value="1"/>
</dbReference>
<dbReference type="Gene3D" id="1.10.30.50">
    <property type="match status" value="1"/>
</dbReference>
<sequence length="360" mass="42297">MKIELHEIPVRDLVAGYNDDGESGVTGYNGKLDIRPPYQREFVYQDKQRESVIDTVLKNFPLNVMYWVKTDADSYEILDGQQRTISICQYVNNVFSIDYKYFSNLPDDIKEKILDYKLMVYICEGTDSEKLDWFKTINIAGEKLTHQELRNSVYAGPWLTDAKRHFSRTNGPAYGLASKYLNGRAIRQDYLETALSWINDGDIEGYMAKHQQDPNSDELWMYFRNVIEWVQLKFKKYRKEMKGQPWGVFYNQFKDTHLDATELEERISVLMQDEEINNRKGIYDYVLTGNENKLNLRVFDDKMKRLAYERQDGVCIKCGQKFEYEKMEGDHIIAWSQGGKTNLDNLQMLCKFCNNTKSNA</sequence>
<dbReference type="RefSeq" id="WP_031837641.1">
    <property type="nucleotide sequence ID" value="NZ_CAKOFH010000033.1"/>
</dbReference>
<keyword evidence="2" id="KW-0614">Plasmid</keyword>
<keyword evidence="2" id="KW-0540">Nuclease</keyword>
<name>A0A1D0BQC0_STAAU</name>
<dbReference type="PANTHER" id="PTHR39639:SF1">
    <property type="entry name" value="DUF262 DOMAIN-CONTAINING PROTEIN"/>
    <property type="match status" value="1"/>
</dbReference>
<dbReference type="InterPro" id="IPR004919">
    <property type="entry name" value="GmrSD_N"/>
</dbReference>
<evidence type="ECO:0000259" key="1">
    <source>
        <dbReference type="SMART" id="SM00507"/>
    </source>
</evidence>
<accession>A0A1D0BQC0</accession>
<dbReference type="Pfam" id="PF01844">
    <property type="entry name" value="HNH"/>
    <property type="match status" value="1"/>
</dbReference>
<dbReference type="EMBL" id="FN806789">
    <property type="protein sequence ID" value="CEO92190.1"/>
    <property type="molecule type" value="Genomic_DNA"/>
</dbReference>
<gene>
    <name evidence="2" type="primary">nuc</name>
</gene>
<feature type="domain" description="HNH nuclease" evidence="1">
    <location>
        <begin position="303"/>
        <end position="355"/>
    </location>
</feature>
<reference evidence="2" key="2">
    <citation type="journal article" date="2011" name="Antimicrob. Agents Chemother.">
        <title>Novel apramycin resistance gene apmA in bovine and porcine methicillin-resistant Staphylococcus aureus ST398 isolates.</title>
        <authorList>
            <person name="Fessler A.T."/>
            <person name="Kadlec K."/>
            <person name="Schwarz S."/>
        </authorList>
    </citation>
    <scope>NUCLEOTIDE SEQUENCE</scope>
    <source>
        <strain evidence="2">Rd 11</strain>
        <plasmid evidence="2">pAFS11</plasmid>
    </source>
</reference>
<evidence type="ECO:0000313" key="2">
    <source>
        <dbReference type="EMBL" id="CEO92190.1"/>
    </source>
</evidence>
<proteinExistence type="predicted"/>
<dbReference type="SMART" id="SM00507">
    <property type="entry name" value="HNHc"/>
    <property type="match status" value="1"/>
</dbReference>
<keyword evidence="2" id="KW-0255">Endonuclease</keyword>
<geneLocation type="plasmid" evidence="2">
    <name>pAFS11</name>
</geneLocation>
<organism evidence="2">
    <name type="scientific">Staphylococcus aureus</name>
    <dbReference type="NCBI Taxonomy" id="1280"/>
    <lineage>
        <taxon>Bacteria</taxon>
        <taxon>Bacillati</taxon>
        <taxon>Bacillota</taxon>
        <taxon>Bacilli</taxon>
        <taxon>Bacillales</taxon>
        <taxon>Staphylococcaceae</taxon>
        <taxon>Staphylococcus</taxon>
    </lineage>
</organism>
<dbReference type="Pfam" id="PF03235">
    <property type="entry name" value="GmrSD_N"/>
    <property type="match status" value="1"/>
</dbReference>